<feature type="transmembrane region" description="Helical" evidence="6">
    <location>
        <begin position="334"/>
        <end position="354"/>
    </location>
</feature>
<evidence type="ECO:0000256" key="3">
    <source>
        <dbReference type="ARBA" id="ARBA00022989"/>
    </source>
</evidence>
<evidence type="ECO:0000313" key="8">
    <source>
        <dbReference type="Proteomes" id="UP000194127"/>
    </source>
</evidence>
<feature type="compositionally biased region" description="Polar residues" evidence="5">
    <location>
        <begin position="201"/>
        <end position="210"/>
    </location>
</feature>
<dbReference type="PANTHER" id="PTHR12570">
    <property type="match status" value="1"/>
</dbReference>
<feature type="compositionally biased region" description="Polar residues" evidence="5">
    <location>
        <begin position="482"/>
        <end position="497"/>
    </location>
</feature>
<feature type="compositionally biased region" description="Basic and acidic residues" evidence="5">
    <location>
        <begin position="602"/>
        <end position="611"/>
    </location>
</feature>
<sequence length="645" mass="69522">MADGDTHISIPLGITVGLLASFIQSLGLTIQRKSHVINQSLPEFERRVEHRRPLWLFGFAIFISSNLFGSVFQIASLPVVILAPLGAVSLLWNAFFARILLGDVFSMWMLIGTLLIAGGAVLVAVFGIVPEPTHSLEDLLMLFNRPVFVVYFSLLGIATVVCLAITHIAEYSYTRKMALPAVSPPLSPLIVPNSHPSILTTTTTASNTADPSERTPLLDRKPRARSHSHGRSKSPSPSGTTSNQSILSSAIIFTTQSTRTPLFLAASYASFSGIISGMCLLFAKSGVELLMLTIAGDNQFWRWQAWILLLSLGVCALLQLWYMHKSLVLADPTVVCPLAFCLYNLSSIINGLVYFDQFSLLSKTQLLLVLLGISILLAGVWIVSFPPTGGYSIDIGAWTHDEADAHSFTSADSYDSALEDGEDDEEILDDEPLPMDAHRRSRTLPLPSRPPSEDIGMGPVAPDAHAASQPPPPADAPRLSLVPSNATAPPGPRQSTLLAPAEAMRRSRSSYAADSTGSPSTRRRRTTLAAPLSPPPFAGPLAPSGSALGGFAIGLSPVSPGFALVPERRRRVSARRGSVGDEESGRRSMRRVVSEGTVPGDEPPRGRVGREEEQEALLPGALTQGRRAKGRWKWVRNVFAATTHR</sequence>
<dbReference type="Pfam" id="PF05653">
    <property type="entry name" value="Mg_trans_NIPA"/>
    <property type="match status" value="2"/>
</dbReference>
<accession>A0A1X6NG02</accession>
<feature type="transmembrane region" description="Helical" evidence="6">
    <location>
        <begin position="108"/>
        <end position="129"/>
    </location>
</feature>
<keyword evidence="2 6" id="KW-0812">Transmembrane</keyword>
<dbReference type="GeneID" id="36323110"/>
<evidence type="ECO:0000256" key="5">
    <source>
        <dbReference type="SAM" id="MobiDB-lite"/>
    </source>
</evidence>
<feature type="transmembrane region" description="Helical" evidence="6">
    <location>
        <begin position="12"/>
        <end position="30"/>
    </location>
</feature>
<keyword evidence="3 6" id="KW-1133">Transmembrane helix</keyword>
<feature type="compositionally biased region" description="Basic and acidic residues" evidence="5">
    <location>
        <begin position="211"/>
        <end position="221"/>
    </location>
</feature>
<dbReference type="RefSeq" id="XP_024344359.1">
    <property type="nucleotide sequence ID" value="XM_024478160.1"/>
</dbReference>
<feature type="transmembrane region" description="Helical" evidence="6">
    <location>
        <begin position="366"/>
        <end position="385"/>
    </location>
</feature>
<dbReference type="GO" id="GO:0016020">
    <property type="term" value="C:membrane"/>
    <property type="evidence" value="ECO:0007669"/>
    <property type="project" value="UniProtKB-SubCell"/>
</dbReference>
<evidence type="ECO:0000256" key="4">
    <source>
        <dbReference type="ARBA" id="ARBA00023136"/>
    </source>
</evidence>
<feature type="transmembrane region" description="Helical" evidence="6">
    <location>
        <begin position="149"/>
        <end position="169"/>
    </location>
</feature>
<keyword evidence="8" id="KW-1185">Reference proteome</keyword>
<feature type="transmembrane region" description="Helical" evidence="6">
    <location>
        <begin position="262"/>
        <end position="283"/>
    </location>
</feature>
<dbReference type="Proteomes" id="UP000194127">
    <property type="component" value="Unassembled WGS sequence"/>
</dbReference>
<organism evidence="7 8">
    <name type="scientific">Postia placenta MAD-698-R-SB12</name>
    <dbReference type="NCBI Taxonomy" id="670580"/>
    <lineage>
        <taxon>Eukaryota</taxon>
        <taxon>Fungi</taxon>
        <taxon>Dikarya</taxon>
        <taxon>Basidiomycota</taxon>
        <taxon>Agaricomycotina</taxon>
        <taxon>Agaricomycetes</taxon>
        <taxon>Polyporales</taxon>
        <taxon>Adustoporiaceae</taxon>
        <taxon>Rhodonia</taxon>
    </lineage>
</organism>
<feature type="compositionally biased region" description="Polar residues" evidence="5">
    <location>
        <begin position="233"/>
        <end position="243"/>
    </location>
</feature>
<dbReference type="InterPro" id="IPR008521">
    <property type="entry name" value="Mg_trans_NIPA"/>
</dbReference>
<feature type="transmembrane region" description="Helical" evidence="6">
    <location>
        <begin position="54"/>
        <end position="75"/>
    </location>
</feature>
<reference evidence="7 8" key="1">
    <citation type="submission" date="2017-04" db="EMBL/GenBank/DDBJ databases">
        <title>Genome Sequence of the Model Brown-Rot Fungus Postia placenta SB12.</title>
        <authorList>
            <consortium name="DOE Joint Genome Institute"/>
            <person name="Gaskell J."/>
            <person name="Kersten P."/>
            <person name="Larrondo L.F."/>
            <person name="Canessa P."/>
            <person name="Martinez D."/>
            <person name="Hibbett D."/>
            <person name="Schmoll M."/>
            <person name="Kubicek C.P."/>
            <person name="Martinez A.T."/>
            <person name="Yadav J."/>
            <person name="Master E."/>
            <person name="Magnuson J.K."/>
            <person name="James T."/>
            <person name="Yaver D."/>
            <person name="Berka R."/>
            <person name="Labutti K."/>
            <person name="Lipzen A."/>
            <person name="Aerts A."/>
            <person name="Barry K."/>
            <person name="Henrissat B."/>
            <person name="Blanchette R."/>
            <person name="Grigoriev I."/>
            <person name="Cullen D."/>
        </authorList>
    </citation>
    <scope>NUCLEOTIDE SEQUENCE [LARGE SCALE GENOMIC DNA]</scope>
    <source>
        <strain evidence="7 8">MAD-698-R-SB12</strain>
    </source>
</reference>
<evidence type="ECO:0000313" key="7">
    <source>
        <dbReference type="EMBL" id="OSX67565.1"/>
    </source>
</evidence>
<keyword evidence="4 6" id="KW-0472">Membrane</keyword>
<dbReference type="GO" id="GO:0015095">
    <property type="term" value="F:magnesium ion transmembrane transporter activity"/>
    <property type="evidence" value="ECO:0007669"/>
    <property type="project" value="InterPro"/>
</dbReference>
<protein>
    <submittedName>
        <fullName evidence="7">Uncharacterized protein</fullName>
    </submittedName>
</protein>
<dbReference type="OrthoDB" id="2504919at2759"/>
<feature type="transmembrane region" description="Helical" evidence="6">
    <location>
        <begin position="303"/>
        <end position="322"/>
    </location>
</feature>
<dbReference type="PANTHER" id="PTHR12570:SF86">
    <property type="entry name" value="ADR321CP"/>
    <property type="match status" value="1"/>
</dbReference>
<gene>
    <name evidence="7" type="ORF">POSPLADRAFT_1042778</name>
</gene>
<feature type="compositionally biased region" description="Acidic residues" evidence="5">
    <location>
        <begin position="417"/>
        <end position="433"/>
    </location>
</feature>
<comment type="subcellular location">
    <subcellularLocation>
        <location evidence="1">Membrane</location>
        <topology evidence="1">Multi-pass membrane protein</topology>
    </subcellularLocation>
</comment>
<feature type="transmembrane region" description="Helical" evidence="6">
    <location>
        <begin position="81"/>
        <end position="101"/>
    </location>
</feature>
<evidence type="ECO:0000256" key="2">
    <source>
        <dbReference type="ARBA" id="ARBA00022692"/>
    </source>
</evidence>
<dbReference type="EMBL" id="KZ110591">
    <property type="protein sequence ID" value="OSX67565.1"/>
    <property type="molecule type" value="Genomic_DNA"/>
</dbReference>
<feature type="region of interest" description="Disordered" evidence="5">
    <location>
        <begin position="414"/>
        <end position="541"/>
    </location>
</feature>
<evidence type="ECO:0000256" key="1">
    <source>
        <dbReference type="ARBA" id="ARBA00004141"/>
    </source>
</evidence>
<feature type="region of interest" description="Disordered" evidence="5">
    <location>
        <begin position="201"/>
        <end position="243"/>
    </location>
</feature>
<name>A0A1X6NG02_9APHY</name>
<feature type="region of interest" description="Disordered" evidence="5">
    <location>
        <begin position="570"/>
        <end position="614"/>
    </location>
</feature>
<dbReference type="SUPFAM" id="SSF103481">
    <property type="entry name" value="Multidrug resistance efflux transporter EmrE"/>
    <property type="match status" value="1"/>
</dbReference>
<proteinExistence type="predicted"/>
<feature type="compositionally biased region" description="Basic residues" evidence="5">
    <location>
        <begin position="222"/>
        <end position="232"/>
    </location>
</feature>
<dbReference type="InterPro" id="IPR037185">
    <property type="entry name" value="EmrE-like"/>
</dbReference>
<evidence type="ECO:0000256" key="6">
    <source>
        <dbReference type="SAM" id="Phobius"/>
    </source>
</evidence>
<dbReference type="AlphaFoldDB" id="A0A1X6NG02"/>